<reference evidence="1 2" key="1">
    <citation type="submission" date="2019-06" db="EMBL/GenBank/DDBJ databases">
        <authorList>
            <person name="Rodrigo-Torres L."/>
            <person name="Arahal R. D."/>
            <person name="Lucena T."/>
        </authorList>
    </citation>
    <scope>NUCLEOTIDE SEQUENCE [LARGE SCALE GENOMIC DNA]</scope>
    <source>
        <strain evidence="1 2">SB0023/3</strain>
    </source>
</reference>
<protein>
    <submittedName>
        <fullName evidence="1">Uncharacterized protein</fullName>
    </submittedName>
</protein>
<dbReference type="Proteomes" id="UP000410984">
    <property type="component" value="Unassembled WGS sequence"/>
</dbReference>
<organism evidence="1 2">
    <name type="scientific">Methylobacterium symbioticum</name>
    <dbReference type="NCBI Taxonomy" id="2584084"/>
    <lineage>
        <taxon>Bacteria</taxon>
        <taxon>Pseudomonadati</taxon>
        <taxon>Pseudomonadota</taxon>
        <taxon>Alphaproteobacteria</taxon>
        <taxon>Hyphomicrobiales</taxon>
        <taxon>Methylobacteriaceae</taxon>
        <taxon>Methylobacterium</taxon>
    </lineage>
</organism>
<proteinExistence type="predicted"/>
<dbReference type="RefSeq" id="WP_244612784.1">
    <property type="nucleotide sequence ID" value="NZ_CABFPH010000058.1"/>
</dbReference>
<dbReference type="EMBL" id="CABFPH010000058">
    <property type="protein sequence ID" value="VUD73069.1"/>
    <property type="molecule type" value="Genomic_DNA"/>
</dbReference>
<name>A0A509EHY5_9HYPH</name>
<evidence type="ECO:0000313" key="1">
    <source>
        <dbReference type="EMBL" id="VUD73069.1"/>
    </source>
</evidence>
<keyword evidence="2" id="KW-1185">Reference proteome</keyword>
<evidence type="ECO:0000313" key="2">
    <source>
        <dbReference type="Proteomes" id="UP000410984"/>
    </source>
</evidence>
<sequence length="537" mass="58492">MPLDVLGPTDFWRSAALSFVTALLQTMPDGRRQSDAVLAGVARRFRVEREVEAAFNTPNMDARRIVDVLVKALMSVDASRALKHLDVFRALCLLRSQNLEVVALAHAWLQGYDADPGQRAILGFKTPPSAPVELVRGMCWIMALSGPTLVAVDQIDGLIESSRLAAENGLEAEAGLAEVLAAGLLEVNVVCDRSMTVVACLEDSWERLSARGLKPMADRFGEPTGLLGMNKRSAAANLIAGRLGPAFAEAGFTPPSPTWPFNERAITQAAEANMMPRTLLMRCDTFRRHCLAAGAVTACDSVIEAAVASPDPVPAAEFDLAAAAAQADIAGIRSDEDIWLGQLLRDAFDLYALEDDPDDALDVASKGEPDQKIPPLHGRLIFIHREENDRERHVCYRALQHQNAIAFQARLRAALTASGISTRIPDRELLLVRRGSMPGGAKTKQLVDAFTAAGGKLIDPSDADLRILAGLRDLRAKAQAEGDADTFERWLRTEQPVGRTHFFETAGIGRARPCPRRTLLLHRPRRRHDPCPNPVRT</sequence>
<accession>A0A509EHY5</accession>
<dbReference type="AlphaFoldDB" id="A0A509EHY5"/>
<gene>
    <name evidence="1" type="ORF">MET9862_03682</name>
</gene>